<accession>A0AAQ3PVC8</accession>
<organism evidence="3 4">
    <name type="scientific">Anaerostipes hadrus</name>
    <dbReference type="NCBI Taxonomy" id="649756"/>
    <lineage>
        <taxon>Bacteria</taxon>
        <taxon>Bacillati</taxon>
        <taxon>Bacillota</taxon>
        <taxon>Clostridia</taxon>
        <taxon>Lachnospirales</taxon>
        <taxon>Lachnospiraceae</taxon>
        <taxon>Anaerostipes</taxon>
    </lineage>
</organism>
<dbReference type="Pfam" id="PF06970">
    <property type="entry name" value="RepA_N"/>
    <property type="match status" value="1"/>
</dbReference>
<proteinExistence type="predicted"/>
<reference evidence="3" key="1">
    <citation type="submission" date="2023-08" db="EMBL/GenBank/DDBJ databases">
        <title>Complete Genome Sequences of butyrate producing Anaerostipes hadrus strains BA1 and GIF7 isolated from the terminal ileum of a healthy lean male.</title>
        <authorList>
            <person name="Low A."/>
            <person name="Sheludchenko M."/>
            <person name="Cheng H.E."/>
            <person name="Koh X.Q."/>
            <person name="Lee J."/>
        </authorList>
    </citation>
    <scope>NUCLEOTIDE SEQUENCE</scope>
    <source>
        <strain evidence="3">BA1</strain>
    </source>
</reference>
<evidence type="ECO:0000313" key="3">
    <source>
        <dbReference type="EMBL" id="WMD17709.1"/>
    </source>
</evidence>
<evidence type="ECO:0000259" key="2">
    <source>
        <dbReference type="Pfam" id="PF19481"/>
    </source>
</evidence>
<protein>
    <submittedName>
        <fullName evidence="3">DUF6017 domain-containing protein</fullName>
    </submittedName>
</protein>
<dbReference type="RefSeq" id="WP_044925210.1">
    <property type="nucleotide sequence ID" value="NZ_CP132968.1"/>
</dbReference>
<gene>
    <name evidence="3" type="ORF">RBI15_06380</name>
</gene>
<dbReference type="EMBL" id="CP132968">
    <property type="protein sequence ID" value="WMD17709.1"/>
    <property type="molecule type" value="Genomic_DNA"/>
</dbReference>
<evidence type="ECO:0000313" key="4">
    <source>
        <dbReference type="Proteomes" id="UP001243496"/>
    </source>
</evidence>
<dbReference type="Proteomes" id="UP001243496">
    <property type="component" value="Chromosome"/>
</dbReference>
<name>A0AAQ3PVC8_ANAHA</name>
<dbReference type="InterPro" id="IPR046059">
    <property type="entry name" value="DUF6017"/>
</dbReference>
<dbReference type="InterPro" id="IPR010724">
    <property type="entry name" value="RepA_N"/>
</dbReference>
<sequence>MKGGNYGEKMTFNYFYGTEADLFSFYRIPKALFTDSYFKDLSSDAKILYGLMLDRMSLSIKNQWFDDKNRAYIYFSIEDIMELLNCGRNKAIKSMRELDDETGIGLIEKRRQGFGKVNVIYVKTFMPEKTDEKRFDSDNRSEDYQAYENLVKETIDYESLEVTHHDDMRQVDEIVNLIVETVMCKNDKILIASNWYPASLVKKKFLMLTYSHIEYVLHCMSGNTTKVKNIKKYLLAALFNAPSTMNGYYQAEVNHDMPGLVR</sequence>
<dbReference type="Pfam" id="PF19481">
    <property type="entry name" value="DUF6017"/>
    <property type="match status" value="1"/>
</dbReference>
<feature type="domain" description="Replication initiator A N-terminal" evidence="1">
    <location>
        <begin position="24"/>
        <end position="98"/>
    </location>
</feature>
<evidence type="ECO:0000259" key="1">
    <source>
        <dbReference type="Pfam" id="PF06970"/>
    </source>
</evidence>
<dbReference type="GeneID" id="92741013"/>
<dbReference type="AlphaFoldDB" id="A0AAQ3PVC8"/>
<feature type="domain" description="DUF6017" evidence="2">
    <location>
        <begin position="143"/>
        <end position="257"/>
    </location>
</feature>